<dbReference type="OrthoDB" id="9808480at2"/>
<comment type="caution">
    <text evidence="6">The sequence shown here is derived from an EMBL/GenBank/DDBJ whole genome shotgun (WGS) entry which is preliminary data.</text>
</comment>
<dbReference type="InterPro" id="IPR009061">
    <property type="entry name" value="DNA-bd_dom_put_sf"/>
</dbReference>
<dbReference type="PROSITE" id="PS50937">
    <property type="entry name" value="HTH_MERR_2"/>
    <property type="match status" value="1"/>
</dbReference>
<dbReference type="PROSITE" id="PS00552">
    <property type="entry name" value="HTH_MERR_1"/>
    <property type="match status" value="1"/>
</dbReference>
<dbReference type="Proteomes" id="UP000267049">
    <property type="component" value="Unassembled WGS sequence"/>
</dbReference>
<feature type="region of interest" description="Disordered" evidence="4">
    <location>
        <begin position="1"/>
        <end position="75"/>
    </location>
</feature>
<dbReference type="GO" id="GO:0003677">
    <property type="term" value="F:DNA binding"/>
    <property type="evidence" value="ECO:0007669"/>
    <property type="project" value="UniProtKB-KW"/>
</dbReference>
<dbReference type="EMBL" id="RIBS01000002">
    <property type="protein sequence ID" value="RNF85485.1"/>
    <property type="molecule type" value="Genomic_DNA"/>
</dbReference>
<dbReference type="PANTHER" id="PTHR30204">
    <property type="entry name" value="REDOX-CYCLING DRUG-SENSING TRANSCRIPTIONAL ACTIVATOR SOXR"/>
    <property type="match status" value="1"/>
</dbReference>
<evidence type="ECO:0000313" key="7">
    <source>
        <dbReference type="Proteomes" id="UP000267049"/>
    </source>
</evidence>
<evidence type="ECO:0000259" key="5">
    <source>
        <dbReference type="PROSITE" id="PS50937"/>
    </source>
</evidence>
<reference evidence="6 7" key="1">
    <citation type="submission" date="2018-11" db="EMBL/GenBank/DDBJ databases">
        <title>Lysobacter cryohumiis sp. nov., isolated from soil in the Tianshan Mountains, Xinjiang, China.</title>
        <authorList>
            <person name="Luo Y."/>
            <person name="Sheng H."/>
        </authorList>
    </citation>
    <scope>NUCLEOTIDE SEQUENCE [LARGE SCALE GENOMIC DNA]</scope>
    <source>
        <strain evidence="6 7">ZS60</strain>
    </source>
</reference>
<organism evidence="6 7">
    <name type="scientific">Montanilutibacter psychrotolerans</name>
    <dbReference type="NCBI Taxonomy" id="1327343"/>
    <lineage>
        <taxon>Bacteria</taxon>
        <taxon>Pseudomonadati</taxon>
        <taxon>Pseudomonadota</taxon>
        <taxon>Gammaproteobacteria</taxon>
        <taxon>Lysobacterales</taxon>
        <taxon>Lysobacteraceae</taxon>
        <taxon>Montanilutibacter</taxon>
    </lineage>
</organism>
<protein>
    <submittedName>
        <fullName evidence="6">Heavy metal-responsive transcriptional regulator</fullName>
    </submittedName>
</protein>
<sequence>MKEWNSMTQTMAMARSRSNPERRLMVSSDDTRRNDRRWAVAKGEKKEGMQQNRTRPGWPSATLDQRAAASGDGRSSYDRIGQLAARFASLFSIFFRCAARRSTASTLAGIRGWTDCRGPAPQPPSRFAVRRYRPSPGGHCVVTTSLPSMPPKVQTDAGGNRGVLNMQIGQLASRAGISIATVRYYERNNILPSPPRQETGFRAYGEEDIARLQFLQRARTLGFSLPEIRELLTLSQQEGGDSCALKSAAIERLQDVESKLADLGRIRDGLLELIADCPNRPEPGRCPVLAALVPDDGTAAAGS</sequence>
<evidence type="ECO:0000256" key="2">
    <source>
        <dbReference type="ARBA" id="ARBA00023125"/>
    </source>
</evidence>
<keyword evidence="3" id="KW-0804">Transcription</keyword>
<dbReference type="SUPFAM" id="SSF46955">
    <property type="entry name" value="Putative DNA-binding domain"/>
    <property type="match status" value="1"/>
</dbReference>
<accession>A0A3M8SXT6</accession>
<dbReference type="AlphaFoldDB" id="A0A3M8SXT6"/>
<feature type="domain" description="HTH merR-type" evidence="5">
    <location>
        <begin position="165"/>
        <end position="234"/>
    </location>
</feature>
<feature type="compositionally biased region" description="Basic and acidic residues" evidence="4">
    <location>
        <begin position="18"/>
        <end position="48"/>
    </location>
</feature>
<dbReference type="SMART" id="SM00422">
    <property type="entry name" value="HTH_MERR"/>
    <property type="match status" value="1"/>
</dbReference>
<evidence type="ECO:0000256" key="3">
    <source>
        <dbReference type="ARBA" id="ARBA00023163"/>
    </source>
</evidence>
<proteinExistence type="predicted"/>
<keyword evidence="2" id="KW-0238">DNA-binding</keyword>
<dbReference type="GO" id="GO:0003700">
    <property type="term" value="F:DNA-binding transcription factor activity"/>
    <property type="evidence" value="ECO:0007669"/>
    <property type="project" value="InterPro"/>
</dbReference>
<dbReference type="PRINTS" id="PR00040">
    <property type="entry name" value="HTHMERR"/>
</dbReference>
<keyword evidence="1" id="KW-0805">Transcription regulation</keyword>
<dbReference type="InterPro" id="IPR000551">
    <property type="entry name" value="MerR-type_HTH_dom"/>
</dbReference>
<gene>
    <name evidence="6" type="ORF">EER27_05420</name>
</gene>
<dbReference type="Gene3D" id="1.10.1660.10">
    <property type="match status" value="1"/>
</dbReference>
<dbReference type="Pfam" id="PF13411">
    <property type="entry name" value="MerR_1"/>
    <property type="match status" value="1"/>
</dbReference>
<evidence type="ECO:0000256" key="1">
    <source>
        <dbReference type="ARBA" id="ARBA00023015"/>
    </source>
</evidence>
<evidence type="ECO:0000256" key="4">
    <source>
        <dbReference type="SAM" id="MobiDB-lite"/>
    </source>
</evidence>
<evidence type="ECO:0000313" key="6">
    <source>
        <dbReference type="EMBL" id="RNF85485.1"/>
    </source>
</evidence>
<name>A0A3M8SXT6_9GAMM</name>
<keyword evidence="7" id="KW-1185">Reference proteome</keyword>
<dbReference type="InterPro" id="IPR047057">
    <property type="entry name" value="MerR_fam"/>
</dbReference>
<dbReference type="CDD" id="cd04770">
    <property type="entry name" value="HTH_HMRTR"/>
    <property type="match status" value="1"/>
</dbReference>
<feature type="compositionally biased region" description="Polar residues" evidence="4">
    <location>
        <begin position="1"/>
        <end position="11"/>
    </location>
</feature>
<dbReference type="PANTHER" id="PTHR30204:SF94">
    <property type="entry name" value="HEAVY METAL-DEPENDENT TRANSCRIPTIONAL REGULATOR HI_0293-RELATED"/>
    <property type="match status" value="1"/>
</dbReference>